<name>A0A4Q1B8T4_TREME</name>
<evidence type="ECO:0000313" key="4">
    <source>
        <dbReference type="EMBL" id="RXK35168.1"/>
    </source>
</evidence>
<feature type="compositionally biased region" description="Low complexity" evidence="1">
    <location>
        <begin position="10"/>
        <end position="38"/>
    </location>
</feature>
<evidence type="ECO:0000256" key="1">
    <source>
        <dbReference type="SAM" id="MobiDB-lite"/>
    </source>
</evidence>
<keyword evidence="2" id="KW-0812">Transmembrane</keyword>
<dbReference type="PANTHER" id="PTHR42850:SF4">
    <property type="entry name" value="ZINC-DEPENDENT ENDOPOLYPHOSPHATASE"/>
    <property type="match status" value="1"/>
</dbReference>
<dbReference type="VEuPathDB" id="FungiDB:TREMEDRAFT_35995"/>
<keyword evidence="5" id="KW-1185">Reference proteome</keyword>
<dbReference type="InParanoid" id="A0A4Q1B8T4"/>
<dbReference type="Proteomes" id="UP000289152">
    <property type="component" value="Unassembled WGS sequence"/>
</dbReference>
<dbReference type="EMBL" id="SDIL01000154">
    <property type="protein sequence ID" value="RXK35168.1"/>
    <property type="molecule type" value="Genomic_DNA"/>
</dbReference>
<organism evidence="4 5">
    <name type="scientific">Tremella mesenterica</name>
    <name type="common">Jelly fungus</name>
    <dbReference type="NCBI Taxonomy" id="5217"/>
    <lineage>
        <taxon>Eukaryota</taxon>
        <taxon>Fungi</taxon>
        <taxon>Dikarya</taxon>
        <taxon>Basidiomycota</taxon>
        <taxon>Agaricomycotina</taxon>
        <taxon>Tremellomycetes</taxon>
        <taxon>Tremellales</taxon>
        <taxon>Tremellaceae</taxon>
        <taxon>Tremella</taxon>
    </lineage>
</organism>
<keyword evidence="2" id="KW-1133">Transmembrane helix</keyword>
<feature type="region of interest" description="Disordered" evidence="1">
    <location>
        <begin position="1"/>
        <end position="45"/>
    </location>
</feature>
<dbReference type="STRING" id="5217.A0A4Q1B8T4"/>
<proteinExistence type="predicted"/>
<dbReference type="InterPro" id="IPR029052">
    <property type="entry name" value="Metallo-depent_PP-like"/>
</dbReference>
<dbReference type="Pfam" id="PF00149">
    <property type="entry name" value="Metallophos"/>
    <property type="match status" value="1"/>
</dbReference>
<dbReference type="GO" id="GO:0000298">
    <property type="term" value="F:endopolyphosphatase activity"/>
    <property type="evidence" value="ECO:0007669"/>
    <property type="project" value="TreeGrafter"/>
</dbReference>
<comment type="caution">
    <text evidence="4">The sequence shown here is derived from an EMBL/GenBank/DDBJ whole genome shotgun (WGS) entry which is preliminary data.</text>
</comment>
<protein>
    <recommendedName>
        <fullName evidence="3">Calcineurin-like phosphoesterase domain-containing protein</fullName>
    </recommendedName>
</protein>
<dbReference type="SUPFAM" id="SSF56300">
    <property type="entry name" value="Metallo-dependent phosphatases"/>
    <property type="match status" value="1"/>
</dbReference>
<sequence length="517" mass="56798">MSSPPPAYDPPSSSYPYRSSSPTSPTSPTQPTSATSKPYSDHSRPLLPRHKSLLDEILPIPTPAYSDHRSEWPVLRRTLAVGIIIIFFSSVIFLASTSGHGGSGMKSIFSSLRPDEDLLSGSVQGIGGVEDMNDSSKGEIDFEHYTILRTLPGELPALGKRLILIGDIHGSIDPLKRLMTKIQYDQEHDRLIHVGDLIAKGEGNDEVLTWMRDREVMGVRGNHDQPVGVIPLSPSAISMVGSKVIQWRAWMEWAGGRDWQDYVDGLEPLGEKTALSALSKNGKMFPKDWEWKGEHWQLAREIQSTNYHYLLNLPLVLHLPVLHTFVVHAGLLPSNQLKSSSDPSQPLVQASNSTGLSRASEELGILFQVPQNTVPWNLLNIRSVLKKGKHKGEPTNSSKKGTPWSDIWNKEMKRCRGEGAWTDTKTSSEYAGHGVNQGDMNQLSKLPCSPITVIYGHAAGRGLDIKRFSKGIDTGCVYGKQLTVLIIGDTSGLEGEKVRVGDHEGLLVNEECGKKGT</sequence>
<feature type="domain" description="Calcineurin-like phosphoesterase" evidence="3">
    <location>
        <begin position="161"/>
        <end position="236"/>
    </location>
</feature>
<evidence type="ECO:0000259" key="3">
    <source>
        <dbReference type="Pfam" id="PF00149"/>
    </source>
</evidence>
<evidence type="ECO:0000313" key="5">
    <source>
        <dbReference type="Proteomes" id="UP000289152"/>
    </source>
</evidence>
<dbReference type="AlphaFoldDB" id="A0A4Q1B8T4"/>
<dbReference type="OrthoDB" id="10267127at2759"/>
<reference evidence="4 5" key="1">
    <citation type="submission" date="2016-06" db="EMBL/GenBank/DDBJ databases">
        <title>Evolution of pathogenesis and genome organization in the Tremellales.</title>
        <authorList>
            <person name="Cuomo C."/>
            <person name="Litvintseva A."/>
            <person name="Heitman J."/>
            <person name="Chen Y."/>
            <person name="Sun S."/>
            <person name="Springer D."/>
            <person name="Dromer F."/>
            <person name="Young S."/>
            <person name="Zeng Q."/>
            <person name="Chapman S."/>
            <person name="Gujja S."/>
            <person name="Saif S."/>
            <person name="Birren B."/>
        </authorList>
    </citation>
    <scope>NUCLEOTIDE SEQUENCE [LARGE SCALE GENOMIC DNA]</scope>
    <source>
        <strain evidence="4 5">ATCC 28783</strain>
    </source>
</reference>
<dbReference type="InterPro" id="IPR050126">
    <property type="entry name" value="Ap4A_hydrolase"/>
</dbReference>
<dbReference type="Gene3D" id="3.60.21.10">
    <property type="match status" value="1"/>
</dbReference>
<dbReference type="GO" id="GO:0005737">
    <property type="term" value="C:cytoplasm"/>
    <property type="evidence" value="ECO:0007669"/>
    <property type="project" value="TreeGrafter"/>
</dbReference>
<dbReference type="GO" id="GO:0006798">
    <property type="term" value="P:polyphosphate catabolic process"/>
    <property type="evidence" value="ECO:0007669"/>
    <property type="project" value="TreeGrafter"/>
</dbReference>
<keyword evidence="2" id="KW-0472">Membrane</keyword>
<feature type="transmembrane region" description="Helical" evidence="2">
    <location>
        <begin position="78"/>
        <end position="96"/>
    </location>
</feature>
<evidence type="ECO:0000256" key="2">
    <source>
        <dbReference type="SAM" id="Phobius"/>
    </source>
</evidence>
<dbReference type="PANTHER" id="PTHR42850">
    <property type="entry name" value="METALLOPHOSPHOESTERASE"/>
    <property type="match status" value="1"/>
</dbReference>
<accession>A0A4Q1B8T4</accession>
<dbReference type="InterPro" id="IPR004843">
    <property type="entry name" value="Calcineurin-like_PHP"/>
</dbReference>
<gene>
    <name evidence="4" type="ORF">M231_07580</name>
</gene>
<dbReference type="GO" id="GO:0016791">
    <property type="term" value="F:phosphatase activity"/>
    <property type="evidence" value="ECO:0007669"/>
    <property type="project" value="TreeGrafter"/>
</dbReference>